<dbReference type="EMBL" id="JADCNL010000215">
    <property type="protein sequence ID" value="KAG0449110.1"/>
    <property type="molecule type" value="Genomic_DNA"/>
</dbReference>
<keyword evidence="3" id="KW-1185">Reference proteome</keyword>
<gene>
    <name evidence="2" type="ORF">HPP92_027520</name>
</gene>
<dbReference type="OrthoDB" id="286233at2759"/>
<name>A0A835U5Y8_VANPL</name>
<dbReference type="PANTHER" id="PTHR36324">
    <property type="entry name" value="OS09G0460100 PROTEIN"/>
    <property type="match status" value="1"/>
</dbReference>
<proteinExistence type="predicted"/>
<sequence length="200" mass="22914">MPRFSLHYAPNHPKLFSFTFCRDHFSSSSSSSSSSSTVLPFDDDGDGDGDHLQNHHVHMLKKKYSAQVIVLEIQQGAMTKARRRPRDLLATATRELNWVWVEGYAGDDDKSEEFFSVRSFLSRCSSGGGGERWWEEKGGFLRAAAEAMLMSEECFRRCEGWPFGLWQRRRVMPLPPLPSSPSDSWLWREKNVGHARIWAT</sequence>
<accession>A0A835U5Y8</accession>
<comment type="caution">
    <text evidence="2">The sequence shown here is derived from an EMBL/GenBank/DDBJ whole genome shotgun (WGS) entry which is preliminary data.</text>
</comment>
<feature type="compositionally biased region" description="Low complexity" evidence="1">
    <location>
        <begin position="27"/>
        <end position="36"/>
    </location>
</feature>
<evidence type="ECO:0000313" key="3">
    <source>
        <dbReference type="Proteomes" id="UP000636800"/>
    </source>
</evidence>
<dbReference type="Proteomes" id="UP000636800">
    <property type="component" value="Unassembled WGS sequence"/>
</dbReference>
<protein>
    <submittedName>
        <fullName evidence="2">Uncharacterized protein</fullName>
    </submittedName>
</protein>
<feature type="region of interest" description="Disordered" evidence="1">
    <location>
        <begin position="27"/>
        <end position="52"/>
    </location>
</feature>
<dbReference type="PANTHER" id="PTHR36324:SF1">
    <property type="entry name" value="OS09G0460100 PROTEIN"/>
    <property type="match status" value="1"/>
</dbReference>
<reference evidence="2 3" key="1">
    <citation type="journal article" date="2020" name="Nat. Food">
        <title>A phased Vanilla planifolia genome enables genetic improvement of flavour and production.</title>
        <authorList>
            <person name="Hasing T."/>
            <person name="Tang H."/>
            <person name="Brym M."/>
            <person name="Khazi F."/>
            <person name="Huang T."/>
            <person name="Chambers A.H."/>
        </authorList>
    </citation>
    <scope>NUCLEOTIDE SEQUENCE [LARGE SCALE GENOMIC DNA]</scope>
    <source>
        <tissue evidence="2">Leaf</tissue>
    </source>
</reference>
<evidence type="ECO:0000256" key="1">
    <source>
        <dbReference type="SAM" id="MobiDB-lite"/>
    </source>
</evidence>
<evidence type="ECO:0000313" key="2">
    <source>
        <dbReference type="EMBL" id="KAG0449110.1"/>
    </source>
</evidence>
<organism evidence="2 3">
    <name type="scientific">Vanilla planifolia</name>
    <name type="common">Vanilla</name>
    <dbReference type="NCBI Taxonomy" id="51239"/>
    <lineage>
        <taxon>Eukaryota</taxon>
        <taxon>Viridiplantae</taxon>
        <taxon>Streptophyta</taxon>
        <taxon>Embryophyta</taxon>
        <taxon>Tracheophyta</taxon>
        <taxon>Spermatophyta</taxon>
        <taxon>Magnoliopsida</taxon>
        <taxon>Liliopsida</taxon>
        <taxon>Asparagales</taxon>
        <taxon>Orchidaceae</taxon>
        <taxon>Vanilloideae</taxon>
        <taxon>Vanilleae</taxon>
        <taxon>Vanilla</taxon>
    </lineage>
</organism>
<dbReference type="AlphaFoldDB" id="A0A835U5Y8"/>